<accession>A0A9X0AQJ8</accession>
<proteinExistence type="predicted"/>
<evidence type="ECO:0000313" key="3">
    <source>
        <dbReference type="Proteomes" id="UP001152300"/>
    </source>
</evidence>
<evidence type="ECO:0000313" key="2">
    <source>
        <dbReference type="EMBL" id="KAJ8067132.1"/>
    </source>
</evidence>
<name>A0A9X0AQJ8_9HELO</name>
<sequence length="291" mass="32711">MKFSQAMRFPINMTQANRLPCTCCKYDKHLLQPQRTFLDSENPESRADNITEDSSSHFIPASTICKSRFSCHIELAQALDFTGCFTQQRCRCGSDNEDMREHEEDGVDAVNVPSLPSPEIIRMSVNLDTGLKYMDFELYDSQFKEYESYHDVWLGPSTSSGSSKLGDLDDHNNPDDYKSSDTFNTPRSSEMSLAQGSFCLPPPNSPTSSWKMSNESMISLPTIYPGDYFEALDPNELSGVGEWMCGTRSKPNDLDGELELCRNKDENTAPQPSLEIDQALDTFAISFYGVQ</sequence>
<dbReference type="OrthoDB" id="3536823at2759"/>
<organism evidence="2 3">
    <name type="scientific">Sclerotinia nivalis</name>
    <dbReference type="NCBI Taxonomy" id="352851"/>
    <lineage>
        <taxon>Eukaryota</taxon>
        <taxon>Fungi</taxon>
        <taxon>Dikarya</taxon>
        <taxon>Ascomycota</taxon>
        <taxon>Pezizomycotina</taxon>
        <taxon>Leotiomycetes</taxon>
        <taxon>Helotiales</taxon>
        <taxon>Sclerotiniaceae</taxon>
        <taxon>Sclerotinia</taxon>
    </lineage>
</organism>
<feature type="region of interest" description="Disordered" evidence="1">
    <location>
        <begin position="160"/>
        <end position="199"/>
    </location>
</feature>
<reference evidence="2" key="1">
    <citation type="submission" date="2022-11" db="EMBL/GenBank/DDBJ databases">
        <title>Genome Resource of Sclerotinia nivalis Strain SnTB1, a Plant Pathogen Isolated from American Ginseng.</title>
        <authorList>
            <person name="Fan S."/>
        </authorList>
    </citation>
    <scope>NUCLEOTIDE SEQUENCE</scope>
    <source>
        <strain evidence="2">SnTB1</strain>
    </source>
</reference>
<feature type="compositionally biased region" description="Polar residues" evidence="1">
    <location>
        <begin position="180"/>
        <end position="195"/>
    </location>
</feature>
<dbReference type="AlphaFoldDB" id="A0A9X0AQJ8"/>
<keyword evidence="3" id="KW-1185">Reference proteome</keyword>
<feature type="compositionally biased region" description="Basic and acidic residues" evidence="1">
    <location>
        <begin position="166"/>
        <end position="179"/>
    </location>
</feature>
<dbReference type="EMBL" id="JAPEIS010000004">
    <property type="protein sequence ID" value="KAJ8067132.1"/>
    <property type="molecule type" value="Genomic_DNA"/>
</dbReference>
<protein>
    <submittedName>
        <fullName evidence="2">Uncharacterized protein</fullName>
    </submittedName>
</protein>
<dbReference type="Proteomes" id="UP001152300">
    <property type="component" value="Unassembled WGS sequence"/>
</dbReference>
<evidence type="ECO:0000256" key="1">
    <source>
        <dbReference type="SAM" id="MobiDB-lite"/>
    </source>
</evidence>
<comment type="caution">
    <text evidence="2">The sequence shown here is derived from an EMBL/GenBank/DDBJ whole genome shotgun (WGS) entry which is preliminary data.</text>
</comment>
<gene>
    <name evidence="2" type="ORF">OCU04_004505</name>
</gene>